<evidence type="ECO:0000256" key="5">
    <source>
        <dbReference type="PROSITE-ProRule" id="PRU00284"/>
    </source>
</evidence>
<dbReference type="PROSITE" id="PS50885">
    <property type="entry name" value="HAMP"/>
    <property type="match status" value="1"/>
</dbReference>
<dbReference type="GO" id="GO:0006935">
    <property type="term" value="P:chemotaxis"/>
    <property type="evidence" value="ECO:0007669"/>
    <property type="project" value="InterPro"/>
</dbReference>
<dbReference type="InterPro" id="IPR000727">
    <property type="entry name" value="T_SNARE_dom"/>
</dbReference>
<dbReference type="PANTHER" id="PTHR32089:SF112">
    <property type="entry name" value="LYSOZYME-LIKE PROTEIN-RELATED"/>
    <property type="match status" value="1"/>
</dbReference>
<name>M1PL61_DESSD</name>
<evidence type="ECO:0000313" key="11">
    <source>
        <dbReference type="Proteomes" id="UP000011721"/>
    </source>
</evidence>
<evidence type="ECO:0000256" key="1">
    <source>
        <dbReference type="ARBA" id="ARBA00004429"/>
    </source>
</evidence>
<evidence type="ECO:0000259" key="9">
    <source>
        <dbReference type="PROSITE" id="PS50885"/>
    </source>
</evidence>
<reference evidence="11" key="1">
    <citation type="journal article" date="2013" name="Stand. Genomic Sci.">
        <title>Complete genome sequence of Desulfocapsa sulfexigens, a marine deltaproteobacterium specialized in disproportionating inorganic sulfur compounds.</title>
        <authorList>
            <person name="Finster K.W."/>
            <person name="Kjeldsen K.U."/>
            <person name="Kube M."/>
            <person name="Reinhardt R."/>
            <person name="Mussmann M."/>
            <person name="Amann R."/>
            <person name="Schreiber L."/>
        </authorList>
    </citation>
    <scope>NUCLEOTIDE SEQUENCE [LARGE SCALE GENOMIC DNA]</scope>
    <source>
        <strain evidence="11">DSM 10523 / SB164P1</strain>
    </source>
</reference>
<evidence type="ECO:0000259" key="7">
    <source>
        <dbReference type="PROSITE" id="PS50111"/>
    </source>
</evidence>
<dbReference type="Pfam" id="PF00015">
    <property type="entry name" value="MCPsignal"/>
    <property type="match status" value="1"/>
</dbReference>
<dbReference type="InterPro" id="IPR004090">
    <property type="entry name" value="Chemotax_Me-accpt_rcpt"/>
</dbReference>
<keyword evidence="2" id="KW-1003">Cell membrane</keyword>
<evidence type="ECO:0000256" key="2">
    <source>
        <dbReference type="ARBA" id="ARBA00022519"/>
    </source>
</evidence>
<dbReference type="SUPFAM" id="SSF58104">
    <property type="entry name" value="Methyl-accepting chemotaxis protein (MCP) signaling domain"/>
    <property type="match status" value="1"/>
</dbReference>
<dbReference type="PRINTS" id="PR00260">
    <property type="entry name" value="CHEMTRNSDUCR"/>
</dbReference>
<accession>M1PL61</accession>
<feature type="domain" description="Methyl-accepting transducer" evidence="7">
    <location>
        <begin position="272"/>
        <end position="508"/>
    </location>
</feature>
<organism evidence="10 11">
    <name type="scientific">Desulfocapsa sulfexigens (strain DSM 10523 / SB164P1)</name>
    <dbReference type="NCBI Taxonomy" id="1167006"/>
    <lineage>
        <taxon>Bacteria</taxon>
        <taxon>Pseudomonadati</taxon>
        <taxon>Thermodesulfobacteriota</taxon>
        <taxon>Desulfobulbia</taxon>
        <taxon>Desulfobulbales</taxon>
        <taxon>Desulfocapsaceae</taxon>
        <taxon>Desulfocapsa</taxon>
    </lineage>
</organism>
<feature type="domain" description="HAMP" evidence="9">
    <location>
        <begin position="201"/>
        <end position="253"/>
    </location>
</feature>
<dbReference type="SMART" id="SM00304">
    <property type="entry name" value="HAMP"/>
    <property type="match status" value="1"/>
</dbReference>
<evidence type="ECO:0000259" key="8">
    <source>
        <dbReference type="PROSITE" id="PS50192"/>
    </source>
</evidence>
<dbReference type="STRING" id="1167006.UWK_00640"/>
<proteinExistence type="inferred from homology"/>
<dbReference type="GO" id="GO:0005886">
    <property type="term" value="C:plasma membrane"/>
    <property type="evidence" value="ECO:0007669"/>
    <property type="project" value="UniProtKB-SubCell"/>
</dbReference>
<dbReference type="OrthoDB" id="5342522at2"/>
<protein>
    <submittedName>
        <fullName evidence="10">Methyl-accepting chemotaxis protein</fullName>
    </submittedName>
</protein>
<keyword evidence="2" id="KW-0997">Cell inner membrane</keyword>
<dbReference type="HOGENOM" id="CLU_000445_107_27_7"/>
<dbReference type="PROSITE" id="PS50192">
    <property type="entry name" value="T_SNARE"/>
    <property type="match status" value="1"/>
</dbReference>
<keyword evidence="6" id="KW-0812">Transmembrane</keyword>
<evidence type="ECO:0000256" key="4">
    <source>
        <dbReference type="ARBA" id="ARBA00029447"/>
    </source>
</evidence>
<feature type="transmembrane region" description="Helical" evidence="6">
    <location>
        <begin position="180"/>
        <end position="203"/>
    </location>
</feature>
<keyword evidence="11" id="KW-1185">Reference proteome</keyword>
<evidence type="ECO:0000313" key="10">
    <source>
        <dbReference type="EMBL" id="AGF77221.1"/>
    </source>
</evidence>
<dbReference type="GO" id="GO:0007165">
    <property type="term" value="P:signal transduction"/>
    <property type="evidence" value="ECO:0007669"/>
    <property type="project" value="UniProtKB-KW"/>
</dbReference>
<dbReference type="AlphaFoldDB" id="M1PL61"/>
<dbReference type="Pfam" id="PF00672">
    <property type="entry name" value="HAMP"/>
    <property type="match status" value="1"/>
</dbReference>
<dbReference type="eggNOG" id="COG0840">
    <property type="taxonomic scope" value="Bacteria"/>
</dbReference>
<dbReference type="PROSITE" id="PS50111">
    <property type="entry name" value="CHEMOTAXIS_TRANSDUC_2"/>
    <property type="match status" value="1"/>
</dbReference>
<keyword evidence="6" id="KW-0472">Membrane</keyword>
<dbReference type="PANTHER" id="PTHR32089">
    <property type="entry name" value="METHYL-ACCEPTING CHEMOTAXIS PROTEIN MCPB"/>
    <property type="match status" value="1"/>
</dbReference>
<dbReference type="InterPro" id="IPR003660">
    <property type="entry name" value="HAMP_dom"/>
</dbReference>
<dbReference type="EMBL" id="CP003985">
    <property type="protein sequence ID" value="AGF77221.1"/>
    <property type="molecule type" value="Genomic_DNA"/>
</dbReference>
<evidence type="ECO:0000256" key="6">
    <source>
        <dbReference type="SAM" id="Phobius"/>
    </source>
</evidence>
<comment type="similarity">
    <text evidence="4">Belongs to the methyl-accepting chemotaxis (MCP) protein family.</text>
</comment>
<keyword evidence="6" id="KW-1133">Transmembrane helix</keyword>
<dbReference type="Proteomes" id="UP000011721">
    <property type="component" value="Chromosome"/>
</dbReference>
<evidence type="ECO:0000256" key="3">
    <source>
        <dbReference type="ARBA" id="ARBA00023224"/>
    </source>
</evidence>
<dbReference type="InterPro" id="IPR004089">
    <property type="entry name" value="MCPsignal_dom"/>
</dbReference>
<dbReference type="Gene3D" id="1.10.287.950">
    <property type="entry name" value="Methyl-accepting chemotaxis protein"/>
    <property type="match status" value="1"/>
</dbReference>
<comment type="subcellular location">
    <subcellularLocation>
        <location evidence="1">Cell inner membrane</location>
        <topology evidence="1">Multi-pass membrane protein</topology>
    </subcellularLocation>
</comment>
<feature type="domain" description="T-SNARE coiled-coil homology" evidence="8">
    <location>
        <begin position="431"/>
        <end position="493"/>
    </location>
</feature>
<dbReference type="KEGG" id="dsf:UWK_00640"/>
<dbReference type="GO" id="GO:0004888">
    <property type="term" value="F:transmembrane signaling receptor activity"/>
    <property type="evidence" value="ECO:0007669"/>
    <property type="project" value="InterPro"/>
</dbReference>
<gene>
    <name evidence="10" type="ordered locus">UWK_00640</name>
</gene>
<sequence>MTIKKKLLLLSVGLIALLSIAGFIQLRTILNIGSQWTDYQQTALKRQVQLAEIKSQFGYGGFIHNFKNHVLRGTQKYADRFMQNKDRMHQAFGAYEKLDLSSKEQTALLAVQEVATQYAKAIKTSLAMHKDGKTPMEIDMAVKIDDTPAFEAFEILEEHVHSLEKAAGDSLNETIKSLQILMAIVAAALFAFFILFSLVLLNVGKRLSLIQKTTQEMGKGNFTVPIVIDGNDEISSIGTALSAMSGGLLEMIGNVQQQSDALTSSSKLLSAISKALSSGTSEASSQAESVAAATEEMSSNMNSVAAASEEASTNVSLVASAIEEILASVEDEAAKTNKAQEITRQAVALAASSSGKVDALGAAAAEISKVTEAITEISEQTNLLALNATIEAARAGEAGKGFAVVANEIKELAKQTSQATGEIKSNISAIQNSTNETVKEIRQISTVIREVDSIVTEISTAVQEQSATSGEISQNVMQAAQGISEVNENVSQTSAVSAEIARNIAETSHIVSRLSGSGDEIEKTAGDLAGQVSILNELISRFRK</sequence>
<dbReference type="PATRIC" id="fig|1167006.5.peg.735"/>
<dbReference type="SMART" id="SM00283">
    <property type="entry name" value="MA"/>
    <property type="match status" value="1"/>
</dbReference>
<dbReference type="CDD" id="cd06225">
    <property type="entry name" value="HAMP"/>
    <property type="match status" value="1"/>
</dbReference>
<keyword evidence="3 5" id="KW-0807">Transducer</keyword>
<dbReference type="RefSeq" id="WP_015402919.1">
    <property type="nucleotide sequence ID" value="NC_020304.1"/>
</dbReference>